<gene>
    <name evidence="2" type="ORF">R3P38DRAFT_2768432</name>
</gene>
<comment type="caution">
    <text evidence="2">The sequence shown here is derived from an EMBL/GenBank/DDBJ whole genome shotgun (WGS) entry which is preliminary data.</text>
</comment>
<keyword evidence="3" id="KW-1185">Reference proteome</keyword>
<dbReference type="EMBL" id="JAWWNJ010000014">
    <property type="protein sequence ID" value="KAK7041021.1"/>
    <property type="molecule type" value="Genomic_DNA"/>
</dbReference>
<sequence length="261" mass="27969">MVPCVSRPLCVPVLARLRLCLRDRPPSHTTPWCGAVGPATLRSAEASVRSGCARRPRTKVSLWRDKAMRRPELSGSGVPDAQMALLRSRRAVSGAVHDFGSAESSTLRKLRGSTNLGQEASHHHIRVDPRAMTKKSSYNVRVQACRRRSSHLITTRKVSARVPSPQCDQMQSCIDSIKRAAREREGSAVGATTAAPVLVGDQEEPAVVHQTGDTKVEGGIAARVMSPAASEGFARPRAVAHAGAAEQMAQSEEQRTSSVAG</sequence>
<proteinExistence type="predicted"/>
<feature type="compositionally biased region" description="Polar residues" evidence="1">
    <location>
        <begin position="248"/>
        <end position="261"/>
    </location>
</feature>
<organism evidence="2 3">
    <name type="scientific">Favolaschia claudopus</name>
    <dbReference type="NCBI Taxonomy" id="2862362"/>
    <lineage>
        <taxon>Eukaryota</taxon>
        <taxon>Fungi</taxon>
        <taxon>Dikarya</taxon>
        <taxon>Basidiomycota</taxon>
        <taxon>Agaricomycotina</taxon>
        <taxon>Agaricomycetes</taxon>
        <taxon>Agaricomycetidae</taxon>
        <taxon>Agaricales</taxon>
        <taxon>Marasmiineae</taxon>
        <taxon>Mycenaceae</taxon>
        <taxon>Favolaschia</taxon>
    </lineage>
</organism>
<dbReference type="AlphaFoldDB" id="A0AAW0CPM2"/>
<accession>A0AAW0CPM2</accession>
<dbReference type="Proteomes" id="UP001362999">
    <property type="component" value="Unassembled WGS sequence"/>
</dbReference>
<name>A0AAW0CPM2_9AGAR</name>
<feature type="region of interest" description="Disordered" evidence="1">
    <location>
        <begin position="240"/>
        <end position="261"/>
    </location>
</feature>
<evidence type="ECO:0000313" key="3">
    <source>
        <dbReference type="Proteomes" id="UP001362999"/>
    </source>
</evidence>
<evidence type="ECO:0000256" key="1">
    <source>
        <dbReference type="SAM" id="MobiDB-lite"/>
    </source>
</evidence>
<reference evidence="2 3" key="1">
    <citation type="journal article" date="2024" name="J Genomics">
        <title>Draft genome sequencing and assembly of Favolaschia claudopus CIRM-BRFM 2984 isolated from oak limbs.</title>
        <authorList>
            <person name="Navarro D."/>
            <person name="Drula E."/>
            <person name="Chaduli D."/>
            <person name="Cazenave R."/>
            <person name="Ahrendt S."/>
            <person name="Wang J."/>
            <person name="Lipzen A."/>
            <person name="Daum C."/>
            <person name="Barry K."/>
            <person name="Grigoriev I.V."/>
            <person name="Favel A."/>
            <person name="Rosso M.N."/>
            <person name="Martin F."/>
        </authorList>
    </citation>
    <scope>NUCLEOTIDE SEQUENCE [LARGE SCALE GENOMIC DNA]</scope>
    <source>
        <strain evidence="2 3">CIRM-BRFM 2984</strain>
    </source>
</reference>
<evidence type="ECO:0000313" key="2">
    <source>
        <dbReference type="EMBL" id="KAK7041021.1"/>
    </source>
</evidence>
<protein>
    <submittedName>
        <fullName evidence="2">Uncharacterized protein</fullName>
    </submittedName>
</protein>